<proteinExistence type="predicted"/>
<evidence type="ECO:0000313" key="1">
    <source>
        <dbReference type="EMBL" id="AKZ60427.1"/>
    </source>
</evidence>
<accession>A0A0K2B5V0</accession>
<sequence length="8" mass="888">MHWTTAAA</sequence>
<name>A0A0K2B5V0_STRA7</name>
<gene>
    <name evidence="1" type="ORF">SAM23877_7386</name>
</gene>
<evidence type="ECO:0000313" key="2">
    <source>
        <dbReference type="Proteomes" id="UP000061018"/>
    </source>
</evidence>
<reference evidence="2" key="1">
    <citation type="journal article" date="2015" name="J. Biotechnol.">
        <title>Complete genome sequence of Streptomyces ambofaciens ATCC 23877, the spiramycin producer.</title>
        <authorList>
            <person name="Thibessard A."/>
            <person name="Haas D."/>
            <person name="Gerbaud C."/>
            <person name="Aigle B."/>
            <person name="Lautru S."/>
            <person name="Pernodet J.L."/>
            <person name="Leblond P."/>
        </authorList>
    </citation>
    <scope>NUCLEOTIDE SEQUENCE [LARGE SCALE GENOMIC DNA]</scope>
    <source>
        <strain evidence="2">ATCC 23877 / 3486 / DSM 40053 / JCM 4204 / NBRC 12836 / NRRL B-2516</strain>
    </source>
</reference>
<organism evidence="1 2">
    <name type="scientific">Streptomyces ambofaciens (strain ATCC 23877 / 3486 / DSM 40053 / JCM 4204 / NBRC 12836 / NRRL B-2516)</name>
    <dbReference type="NCBI Taxonomy" id="278992"/>
    <lineage>
        <taxon>Bacteria</taxon>
        <taxon>Bacillati</taxon>
        <taxon>Actinomycetota</taxon>
        <taxon>Actinomycetes</taxon>
        <taxon>Kitasatosporales</taxon>
        <taxon>Streptomycetaceae</taxon>
        <taxon>Streptomyces</taxon>
    </lineage>
</organism>
<protein>
    <submittedName>
        <fullName evidence="1">Uncharacterized protein</fullName>
    </submittedName>
</protein>
<dbReference type="EMBL" id="CP012382">
    <property type="protein sequence ID" value="AKZ60427.1"/>
    <property type="molecule type" value="Genomic_DNA"/>
</dbReference>
<dbReference type="KEGG" id="samb:SAM23877_7386"/>
<dbReference type="Proteomes" id="UP000061018">
    <property type="component" value="Chromosome"/>
</dbReference>